<protein>
    <submittedName>
        <fullName evidence="4">Cytolethal distending toxin subunit B</fullName>
        <ecNumber evidence="4">3.1.-.-</ecNumber>
    </submittedName>
</protein>
<organism evidence="4 5">
    <name type="scientific">Yersinia ruckeri</name>
    <dbReference type="NCBI Taxonomy" id="29486"/>
    <lineage>
        <taxon>Bacteria</taxon>
        <taxon>Pseudomonadati</taxon>
        <taxon>Pseudomonadota</taxon>
        <taxon>Gammaproteobacteria</taxon>
        <taxon>Enterobacterales</taxon>
        <taxon>Yersiniaceae</taxon>
        <taxon>Yersinia</taxon>
    </lineage>
</organism>
<dbReference type="RefSeq" id="WP_038243285.1">
    <property type="nucleotide sequence ID" value="NZ_CABIHT010000069.1"/>
</dbReference>
<evidence type="ECO:0000313" key="4">
    <source>
        <dbReference type="EMBL" id="SUP98521.1"/>
    </source>
</evidence>
<dbReference type="EMBL" id="UHJG01000001">
    <property type="protein sequence ID" value="SUP98521.1"/>
    <property type="molecule type" value="Genomic_DNA"/>
</dbReference>
<dbReference type="AlphaFoldDB" id="A0A085U633"/>
<keyword evidence="4" id="KW-0378">Hydrolase</keyword>
<sequence length="298" mass="32285">MKKYVIRMLIAGVIGYGARADAVVTDYKLSTWNIQGAYSGAGSNSKWVTGIKCMFLLEGIQIVAIQEAGARPPSAQPTAVPGTAGGVPLQRLSGGQHSSTNPQRRGVISDIEESIWRPGGERGGQIYIYHLNNDIRVHRLNIAIASRIRADEIIIVPPMEAGANVRPTLGIRINNDYFFNLHAGAHPHNEASQIVRFIDSFMTNDVLPQRPEASWVIMGDFNQSPDSLRASLSSPSAGLTNHYNVVGPVMRTHESGHALDYAVFGVPHGIARLSAAPPVSAMMTHISDHVAVRFTVHK</sequence>
<dbReference type="Proteomes" id="UP000255169">
    <property type="component" value="Unassembled WGS sequence"/>
</dbReference>
<proteinExistence type="predicted"/>
<feature type="region of interest" description="Disordered" evidence="1">
    <location>
        <begin position="73"/>
        <end position="106"/>
    </location>
</feature>
<dbReference type="KEGG" id="yrb:UGYR_03210"/>
<feature type="compositionally biased region" description="Polar residues" evidence="1">
    <location>
        <begin position="93"/>
        <end position="103"/>
    </location>
</feature>
<dbReference type="STRING" id="29486.UGYR_03210"/>
<name>A0A085U633_YERRU</name>
<dbReference type="Gene3D" id="3.60.10.10">
    <property type="entry name" value="Endonuclease/exonuclease/phosphatase"/>
    <property type="match status" value="1"/>
</dbReference>
<dbReference type="GO" id="GO:0016787">
    <property type="term" value="F:hydrolase activity"/>
    <property type="evidence" value="ECO:0007669"/>
    <property type="project" value="UniProtKB-KW"/>
</dbReference>
<dbReference type="Pfam" id="PF03372">
    <property type="entry name" value="Exo_endo_phos"/>
    <property type="match status" value="1"/>
</dbReference>
<dbReference type="CDD" id="cd09081">
    <property type="entry name" value="CdtB"/>
    <property type="match status" value="1"/>
</dbReference>
<dbReference type="InterPro" id="IPR005135">
    <property type="entry name" value="Endo/exonuclease/phosphatase"/>
</dbReference>
<dbReference type="GeneID" id="66879743"/>
<gene>
    <name evidence="4" type="primary">cdtB</name>
    <name evidence="3" type="ORF">CSF007_10350</name>
    <name evidence="4" type="ORF">NCTC10476_00085</name>
</gene>
<feature type="domain" description="Endonuclease/exonuclease/phosphatase" evidence="2">
    <location>
        <begin position="31"/>
        <end position="289"/>
    </location>
</feature>
<keyword evidence="5" id="KW-1185">Reference proteome</keyword>
<dbReference type="eggNOG" id="COG3021">
    <property type="taxonomic scope" value="Bacteria"/>
</dbReference>
<evidence type="ECO:0000256" key="1">
    <source>
        <dbReference type="SAM" id="MobiDB-lite"/>
    </source>
</evidence>
<dbReference type="SUPFAM" id="SSF56219">
    <property type="entry name" value="DNase I-like"/>
    <property type="match status" value="1"/>
</dbReference>
<accession>A0A085U633</accession>
<dbReference type="EMBL" id="LN681231">
    <property type="protein sequence ID" value="CEK27820.1"/>
    <property type="molecule type" value="Genomic_DNA"/>
</dbReference>
<evidence type="ECO:0000313" key="3">
    <source>
        <dbReference type="EMBL" id="CEK27820.1"/>
    </source>
</evidence>
<dbReference type="InterPro" id="IPR036691">
    <property type="entry name" value="Endo/exonu/phosph_ase_sf"/>
</dbReference>
<evidence type="ECO:0000259" key="2">
    <source>
        <dbReference type="Pfam" id="PF03372"/>
    </source>
</evidence>
<dbReference type="InterPro" id="IPR003539">
    <property type="entry name" value="CD_toxinB"/>
</dbReference>
<evidence type="ECO:0000313" key="5">
    <source>
        <dbReference type="Proteomes" id="UP000255169"/>
    </source>
</evidence>
<dbReference type="PATRIC" id="fig|29486.44.peg.2031"/>
<dbReference type="EC" id="3.1.-.-" evidence="4"/>
<reference evidence="4 5" key="2">
    <citation type="submission" date="2018-06" db="EMBL/GenBank/DDBJ databases">
        <authorList>
            <consortium name="Pathogen Informatics"/>
            <person name="Doyle S."/>
        </authorList>
    </citation>
    <scope>NUCLEOTIDE SEQUENCE [LARGE SCALE GENOMIC DNA]</scope>
    <source>
        <strain evidence="4 5">NCTC10476</strain>
    </source>
</reference>
<reference evidence="3" key="1">
    <citation type="journal article" date="2015" name="Genome Announc.">
        <title>Complete Genome Sequence of Yersinia ruckeri Strain CSF007-82, Etiologic Agent of Red Mouth Disease in Salmonid Fish.</title>
        <authorList>
            <person name="Nelson M.C."/>
            <person name="LaPatra S.E."/>
            <person name="Welch T.J."/>
            <person name="Graf J."/>
        </authorList>
    </citation>
    <scope>NUCLEOTIDE SEQUENCE</scope>
    <source>
        <strain evidence="3">CSF007-82</strain>
    </source>
</reference>